<dbReference type="PANTHER" id="PTHR14206:SF5">
    <property type="entry name" value="BRAIN-SPECIFIC ANGIOGENESIS INHIBITOR 1-ASSOCIATED PROTEIN 2-LIKE PROTEIN 2"/>
    <property type="match status" value="1"/>
</dbReference>
<dbReference type="GO" id="GO:0030838">
    <property type="term" value="P:positive regulation of actin filament polymerization"/>
    <property type="evidence" value="ECO:0007669"/>
    <property type="project" value="TreeGrafter"/>
</dbReference>
<dbReference type="InterPro" id="IPR027681">
    <property type="entry name" value="IRSp53/IRTKS/Pinkbar"/>
</dbReference>
<gene>
    <name evidence="7" type="primary">baiap2l2a</name>
</gene>
<dbReference type="GO" id="GO:0051017">
    <property type="term" value="P:actin filament bundle assembly"/>
    <property type="evidence" value="ECO:0007669"/>
    <property type="project" value="TreeGrafter"/>
</dbReference>
<dbReference type="InterPro" id="IPR013606">
    <property type="entry name" value="I-BAR_dom"/>
</dbReference>
<dbReference type="RefSeq" id="XP_042559224.1">
    <property type="nucleotide sequence ID" value="XM_042703290.1"/>
</dbReference>
<dbReference type="OrthoDB" id="9944156at2759"/>
<evidence type="ECO:0000313" key="7">
    <source>
        <dbReference type="RefSeq" id="XP_042559224.1"/>
    </source>
</evidence>
<organism evidence="6 7">
    <name type="scientific">Clupea harengus</name>
    <name type="common">Atlantic herring</name>
    <dbReference type="NCBI Taxonomy" id="7950"/>
    <lineage>
        <taxon>Eukaryota</taxon>
        <taxon>Metazoa</taxon>
        <taxon>Chordata</taxon>
        <taxon>Craniata</taxon>
        <taxon>Vertebrata</taxon>
        <taxon>Euteleostomi</taxon>
        <taxon>Actinopterygii</taxon>
        <taxon>Neopterygii</taxon>
        <taxon>Teleostei</taxon>
        <taxon>Clupei</taxon>
        <taxon>Clupeiformes</taxon>
        <taxon>Clupeoidei</taxon>
        <taxon>Clupeidae</taxon>
        <taxon>Clupea</taxon>
    </lineage>
</organism>
<dbReference type="GO" id="GO:0007009">
    <property type="term" value="P:plasma membrane organization"/>
    <property type="evidence" value="ECO:0007669"/>
    <property type="project" value="InterPro"/>
</dbReference>
<proteinExistence type="predicted"/>
<evidence type="ECO:0000259" key="4">
    <source>
        <dbReference type="PROSITE" id="PS50002"/>
    </source>
</evidence>
<dbReference type="GO" id="GO:0051764">
    <property type="term" value="P:actin crosslink formation"/>
    <property type="evidence" value="ECO:0007669"/>
    <property type="project" value="TreeGrafter"/>
</dbReference>
<dbReference type="InterPro" id="IPR001452">
    <property type="entry name" value="SH3_domain"/>
</dbReference>
<feature type="domain" description="SH3" evidence="4">
    <location>
        <begin position="264"/>
        <end position="327"/>
    </location>
</feature>
<dbReference type="CTD" id="394210"/>
<protein>
    <submittedName>
        <fullName evidence="7">Brain-specific angiogenesis inhibitor 1-associated protein 2-like protein 2 isoform X1</fullName>
    </submittedName>
</protein>
<dbReference type="AlphaFoldDB" id="A0A8M1KB99"/>
<evidence type="ECO:0000313" key="6">
    <source>
        <dbReference type="Proteomes" id="UP000515152"/>
    </source>
</evidence>
<accession>A0A8M1KB99</accession>
<dbReference type="GeneID" id="105912869"/>
<dbReference type="GO" id="GO:0005829">
    <property type="term" value="C:cytosol"/>
    <property type="evidence" value="ECO:0007669"/>
    <property type="project" value="TreeGrafter"/>
</dbReference>
<sequence>MSGVNLDQLHQSTLGIYENLVEQFNPGLQRLVALGNIYSQAFQALAATSEEYFNALGWMGEQALHTLSSRSLGDVIIQIAESQRKLTNEVEGMFCRFHGEVLREMENNVRLDKDFITGSRRRYEMEVRSQASARRGGHQDGGEYTHFLRESQRDALKEEERRYRFLAEKHCNFSLSIAHLMNKTGGSLQQRAEEWMDHVNETRGSRPRTPSRMEQELMQMGQREEKRGQQWMGREEQPLGRMPSRGPSPQPLRSRSGSLGDGLSGGRQMWAVVTCAPSSNPTLLDFTKGDAITVLVPEPRNGWLYGRAENSARQGWFPASYVETLEQTLSPPPSTYVHTLKTNTTTTTTITTITT</sequence>
<dbReference type="GO" id="GO:0005654">
    <property type="term" value="C:nucleoplasm"/>
    <property type="evidence" value="ECO:0007669"/>
    <property type="project" value="TreeGrafter"/>
</dbReference>
<evidence type="ECO:0000259" key="5">
    <source>
        <dbReference type="PROSITE" id="PS51338"/>
    </source>
</evidence>
<dbReference type="Proteomes" id="UP000515152">
    <property type="component" value="Chromosome 23"/>
</dbReference>
<keyword evidence="6" id="KW-1185">Reference proteome</keyword>
<evidence type="ECO:0000256" key="2">
    <source>
        <dbReference type="PROSITE-ProRule" id="PRU00192"/>
    </source>
</evidence>
<dbReference type="PROSITE" id="PS51338">
    <property type="entry name" value="IMD"/>
    <property type="match status" value="1"/>
</dbReference>
<feature type="region of interest" description="Disordered" evidence="3">
    <location>
        <begin position="219"/>
        <end position="263"/>
    </location>
</feature>
<evidence type="ECO:0000256" key="3">
    <source>
        <dbReference type="SAM" id="MobiDB-lite"/>
    </source>
</evidence>
<feature type="region of interest" description="Disordered" evidence="3">
    <location>
        <begin position="128"/>
        <end position="152"/>
    </location>
</feature>
<reference evidence="7" key="1">
    <citation type="submission" date="2025-08" db="UniProtKB">
        <authorList>
            <consortium name="RefSeq"/>
        </authorList>
    </citation>
    <scope>IDENTIFICATION</scope>
</reference>
<dbReference type="Pfam" id="PF14604">
    <property type="entry name" value="SH3_9"/>
    <property type="match status" value="1"/>
</dbReference>
<dbReference type="Pfam" id="PF08397">
    <property type="entry name" value="IMD"/>
    <property type="match status" value="2"/>
</dbReference>
<dbReference type="SMART" id="SM00326">
    <property type="entry name" value="SH3"/>
    <property type="match status" value="1"/>
</dbReference>
<feature type="compositionally biased region" description="Basic and acidic residues" evidence="3">
    <location>
        <begin position="137"/>
        <end position="152"/>
    </location>
</feature>
<name>A0A8M1KB99_CLUHA</name>
<evidence type="ECO:0000256" key="1">
    <source>
        <dbReference type="ARBA" id="ARBA00022443"/>
    </source>
</evidence>
<dbReference type="PANTHER" id="PTHR14206">
    <property type="entry name" value="BRAIN-SPECIFIC ANGIOGENESIS INHIBITOR 1-ASSOCIATED PROTEIN 2"/>
    <property type="match status" value="1"/>
</dbReference>
<keyword evidence="1 2" id="KW-0728">SH3 domain</keyword>
<feature type="domain" description="IMD" evidence="5">
    <location>
        <begin position="1"/>
        <end position="219"/>
    </location>
</feature>
<dbReference type="PROSITE" id="PS50002">
    <property type="entry name" value="SH3"/>
    <property type="match status" value="1"/>
</dbReference>
<feature type="compositionally biased region" description="Basic and acidic residues" evidence="3">
    <location>
        <begin position="222"/>
        <end position="238"/>
    </location>
</feature>